<proteinExistence type="predicted"/>
<evidence type="ECO:0000313" key="8">
    <source>
        <dbReference type="Proteomes" id="UP000032869"/>
    </source>
</evidence>
<evidence type="ECO:0000256" key="4">
    <source>
        <dbReference type="PROSITE-ProRule" id="PRU00409"/>
    </source>
</evidence>
<evidence type="ECO:0000256" key="1">
    <source>
        <dbReference type="ARBA" id="ARBA00022598"/>
    </source>
</evidence>
<dbReference type="AlphaFoldDB" id="A0A093VJL5"/>
<dbReference type="GO" id="GO:0005524">
    <property type="term" value="F:ATP binding"/>
    <property type="evidence" value="ECO:0007669"/>
    <property type="project" value="UniProtKB-UniRule"/>
</dbReference>
<keyword evidence="3 4" id="KW-0067">ATP-binding</keyword>
<dbReference type="EMBL" id="JQHM01000002">
    <property type="protein sequence ID" value="KFX05786.1"/>
    <property type="molecule type" value="Genomic_DNA"/>
</dbReference>
<keyword evidence="8" id="KW-1185">Reference proteome</keyword>
<dbReference type="PANTHER" id="PTHR43585:SF2">
    <property type="entry name" value="ATP-GRASP ENZYME FSQD"/>
    <property type="match status" value="1"/>
</dbReference>
<feature type="domain" description="ATP-grasp" evidence="5">
    <location>
        <begin position="126"/>
        <end position="316"/>
    </location>
</feature>
<gene>
    <name evidence="7" type="ORF">JV35_06050</name>
    <name evidence="6" type="ORF">KP22_07920</name>
</gene>
<dbReference type="OrthoDB" id="6964321at2"/>
<dbReference type="GO" id="GO:0016874">
    <property type="term" value="F:ligase activity"/>
    <property type="evidence" value="ECO:0007669"/>
    <property type="project" value="UniProtKB-KW"/>
</dbReference>
<evidence type="ECO:0000256" key="2">
    <source>
        <dbReference type="ARBA" id="ARBA00022741"/>
    </source>
</evidence>
<evidence type="ECO:0000256" key="3">
    <source>
        <dbReference type="ARBA" id="ARBA00022840"/>
    </source>
</evidence>
<dbReference type="InterPro" id="IPR011761">
    <property type="entry name" value="ATP-grasp"/>
</dbReference>
<dbReference type="RefSeq" id="WP_039301439.1">
    <property type="nucleotide sequence ID" value="NZ_JAODTE010000002.1"/>
</dbReference>
<dbReference type="PROSITE" id="PS50975">
    <property type="entry name" value="ATP_GRASP"/>
    <property type="match status" value="1"/>
</dbReference>
<dbReference type="EMBL" id="JQHL01000002">
    <property type="protein sequence ID" value="KFX20763.1"/>
    <property type="molecule type" value="Genomic_DNA"/>
</dbReference>
<dbReference type="InterPro" id="IPR052032">
    <property type="entry name" value="ATP-dep_AA_Ligase"/>
</dbReference>
<evidence type="ECO:0000313" key="9">
    <source>
        <dbReference type="Proteomes" id="UP000032874"/>
    </source>
</evidence>
<evidence type="ECO:0000313" key="7">
    <source>
        <dbReference type="EMBL" id="KFX20763.1"/>
    </source>
</evidence>
<evidence type="ECO:0000313" key="6">
    <source>
        <dbReference type="EMBL" id="KFX05786.1"/>
    </source>
</evidence>
<accession>A0A093VJL5</accession>
<comment type="caution">
    <text evidence="6">The sequence shown here is derived from an EMBL/GenBank/DDBJ whole genome shotgun (WGS) entry which is preliminary data.</text>
</comment>
<dbReference type="Gene3D" id="3.30.470.20">
    <property type="entry name" value="ATP-grasp fold, B domain"/>
    <property type="match status" value="1"/>
</dbReference>
<dbReference type="SUPFAM" id="SSF56059">
    <property type="entry name" value="Glutathione synthetase ATP-binding domain-like"/>
    <property type="match status" value="1"/>
</dbReference>
<dbReference type="PANTHER" id="PTHR43585">
    <property type="entry name" value="FUMIPYRROLE BIOSYNTHESIS PROTEIN C"/>
    <property type="match status" value="1"/>
</dbReference>
<dbReference type="STRING" id="55207.KP22_07920"/>
<protein>
    <recommendedName>
        <fullName evidence="5">ATP-grasp domain-containing protein</fullName>
    </recommendedName>
</protein>
<dbReference type="InterPro" id="IPR013815">
    <property type="entry name" value="ATP_grasp_subdomain_1"/>
</dbReference>
<dbReference type="Proteomes" id="UP000032869">
    <property type="component" value="Unassembled WGS sequence"/>
</dbReference>
<reference evidence="8 9" key="1">
    <citation type="submission" date="2014-08" db="EMBL/GenBank/DDBJ databases">
        <title>Genome sequences of NCPPB Pectobacterium isolates.</title>
        <authorList>
            <person name="Glover R.H."/>
            <person name="Sapp M."/>
            <person name="Elphinstone J."/>
        </authorList>
    </citation>
    <scope>NUCLEOTIDE SEQUENCE [LARGE SCALE GENOMIC DNA]</scope>
    <source>
        <strain evidence="7 8">NCPPB 2793</strain>
        <strain evidence="6 9">NCPPB 2795</strain>
    </source>
</reference>
<keyword evidence="1" id="KW-0436">Ligase</keyword>
<dbReference type="eggNOG" id="COG0027">
    <property type="taxonomic scope" value="Bacteria"/>
</dbReference>
<dbReference type="GO" id="GO:0046872">
    <property type="term" value="F:metal ion binding"/>
    <property type="evidence" value="ECO:0007669"/>
    <property type="project" value="InterPro"/>
</dbReference>
<evidence type="ECO:0000259" key="5">
    <source>
        <dbReference type="PROSITE" id="PS50975"/>
    </source>
</evidence>
<sequence>MNTKKYLLVLDYLPARIHDLKIIKEYVKTQYDLDMVIISDMLSGEENNLCDHVYHLPISTENYEDEVIKLIQNVEMACACILPFMDAVSGHAAVIAKKLGLYGDDAKLSFAGIDKLIFREQESILETFLHAQNIVTPRSTRVNDYPQLKAFFESCSSGVVIKPVDGRANIGVKIVKAMESLEASYAATRQAAPGSIIIAEELIAFDSEFSYDGVGVLSFLTQKVSQCGEYPVELGQIVPAQCSPTQALALVKAGQSMNLLSGQRYGAFHNEIKLDLATDKTFLVETNRRPAGMRIWDMANKVFGLSLQKIWVDYLVQGFSDVNVIPEPRGSAFIINLRAPEDGTIKAGFNKEFIVNETASLVKNVLNEYKCQIIDVKVNIKENSPVYKIPKTNNDFCGYVCVYIEKENINHPELMDMINTSWQSIIKDYIHYI</sequence>
<organism evidence="6 9">
    <name type="scientific">Pectobacterium betavasculorum</name>
    <dbReference type="NCBI Taxonomy" id="55207"/>
    <lineage>
        <taxon>Bacteria</taxon>
        <taxon>Pseudomonadati</taxon>
        <taxon>Pseudomonadota</taxon>
        <taxon>Gammaproteobacteria</taxon>
        <taxon>Enterobacterales</taxon>
        <taxon>Pectobacteriaceae</taxon>
        <taxon>Pectobacterium</taxon>
    </lineage>
</organism>
<dbReference type="Proteomes" id="UP000032874">
    <property type="component" value="Unassembled WGS sequence"/>
</dbReference>
<keyword evidence="2 4" id="KW-0547">Nucleotide-binding</keyword>
<name>A0A093VJL5_9GAMM</name>
<dbReference type="Gene3D" id="3.30.1490.20">
    <property type="entry name" value="ATP-grasp fold, A domain"/>
    <property type="match status" value="1"/>
</dbReference>